<evidence type="ECO:0000313" key="2">
    <source>
        <dbReference type="WBParaSite" id="JU765_v2.g744.t1"/>
    </source>
</evidence>
<reference evidence="2" key="1">
    <citation type="submission" date="2022-11" db="UniProtKB">
        <authorList>
            <consortium name="WormBaseParasite"/>
        </authorList>
    </citation>
    <scope>IDENTIFICATION</scope>
</reference>
<sequence length="108" mass="11953">MADANRSPGRAPRGATAGTVRQRRTGGTATTASRSRGTGNSGGLWKFYTEDSTGLKITSFGYEPRLHRFRFCAAYLGKIHTWSLNDDVALFFDLRRFIIYSDALPFLG</sequence>
<evidence type="ECO:0000313" key="1">
    <source>
        <dbReference type="Proteomes" id="UP000887576"/>
    </source>
</evidence>
<proteinExistence type="predicted"/>
<name>A0AC34RJ02_9BILA</name>
<dbReference type="WBParaSite" id="JU765_v2.g744.t1">
    <property type="protein sequence ID" value="JU765_v2.g744.t1"/>
    <property type="gene ID" value="JU765_v2.g744"/>
</dbReference>
<protein>
    <submittedName>
        <fullName evidence="2">Uncharacterized protein</fullName>
    </submittedName>
</protein>
<dbReference type="Proteomes" id="UP000887576">
    <property type="component" value="Unplaced"/>
</dbReference>
<accession>A0AC34RJ02</accession>
<organism evidence="1 2">
    <name type="scientific">Panagrolaimus sp. JU765</name>
    <dbReference type="NCBI Taxonomy" id="591449"/>
    <lineage>
        <taxon>Eukaryota</taxon>
        <taxon>Metazoa</taxon>
        <taxon>Ecdysozoa</taxon>
        <taxon>Nematoda</taxon>
        <taxon>Chromadorea</taxon>
        <taxon>Rhabditida</taxon>
        <taxon>Tylenchina</taxon>
        <taxon>Panagrolaimomorpha</taxon>
        <taxon>Panagrolaimoidea</taxon>
        <taxon>Panagrolaimidae</taxon>
        <taxon>Panagrolaimus</taxon>
    </lineage>
</organism>